<evidence type="ECO:0000313" key="4">
    <source>
        <dbReference type="Proteomes" id="UP000321617"/>
    </source>
</evidence>
<feature type="compositionally biased region" description="Basic and acidic residues" evidence="2">
    <location>
        <begin position="1"/>
        <end position="16"/>
    </location>
</feature>
<dbReference type="EMBL" id="VLLL01000012">
    <property type="protein sequence ID" value="TWJ06445.1"/>
    <property type="molecule type" value="Genomic_DNA"/>
</dbReference>
<evidence type="ECO:0000313" key="3">
    <source>
        <dbReference type="EMBL" id="TWJ06445.1"/>
    </source>
</evidence>
<reference evidence="3 4" key="1">
    <citation type="journal article" date="2013" name="Stand. Genomic Sci.">
        <title>Genomic Encyclopedia of Type Strains, Phase I: The one thousand microbial genomes (KMG-I) project.</title>
        <authorList>
            <person name="Kyrpides N.C."/>
            <person name="Woyke T."/>
            <person name="Eisen J.A."/>
            <person name="Garrity G."/>
            <person name="Lilburn T.G."/>
            <person name="Beck B.J."/>
            <person name="Whitman W.B."/>
            <person name="Hugenholtz P."/>
            <person name="Klenk H.P."/>
        </authorList>
    </citation>
    <scope>NUCLEOTIDE SEQUENCE [LARGE SCALE GENOMIC DNA]</scope>
    <source>
        <strain evidence="3 4">DSM 45044</strain>
    </source>
</reference>
<comment type="similarity">
    <text evidence="1">Belongs to the TolB family.</text>
</comment>
<evidence type="ECO:0000256" key="1">
    <source>
        <dbReference type="ARBA" id="ARBA00009820"/>
    </source>
</evidence>
<dbReference type="Gene3D" id="2.120.10.30">
    <property type="entry name" value="TolB, C-terminal domain"/>
    <property type="match status" value="1"/>
</dbReference>
<keyword evidence="4" id="KW-1185">Reference proteome</keyword>
<gene>
    <name evidence="3" type="ORF">LX16_5181</name>
</gene>
<accession>A0A562ULG1</accession>
<organism evidence="3 4">
    <name type="scientific">Stackebrandtia albiflava</name>
    <dbReference type="NCBI Taxonomy" id="406432"/>
    <lineage>
        <taxon>Bacteria</taxon>
        <taxon>Bacillati</taxon>
        <taxon>Actinomycetota</taxon>
        <taxon>Actinomycetes</taxon>
        <taxon>Glycomycetales</taxon>
        <taxon>Glycomycetaceae</taxon>
        <taxon>Stackebrandtia</taxon>
    </lineage>
</organism>
<dbReference type="SUPFAM" id="SSF82171">
    <property type="entry name" value="DPP6 N-terminal domain-like"/>
    <property type="match status" value="1"/>
</dbReference>
<protein>
    <submittedName>
        <fullName evidence="3">WD40 repeat protein</fullName>
    </submittedName>
</protein>
<evidence type="ECO:0000256" key="2">
    <source>
        <dbReference type="SAM" id="MobiDB-lite"/>
    </source>
</evidence>
<dbReference type="PANTHER" id="PTHR36842:SF1">
    <property type="entry name" value="PROTEIN TOLB"/>
    <property type="match status" value="1"/>
</dbReference>
<comment type="caution">
    <text evidence="3">The sequence shown here is derived from an EMBL/GenBank/DDBJ whole genome shotgun (WGS) entry which is preliminary data.</text>
</comment>
<feature type="region of interest" description="Disordered" evidence="2">
    <location>
        <begin position="1"/>
        <end position="22"/>
    </location>
</feature>
<dbReference type="PANTHER" id="PTHR36842">
    <property type="entry name" value="PROTEIN TOLB HOMOLOG"/>
    <property type="match status" value="1"/>
</dbReference>
<sequence length="376" mass="41199">MLRDHADGADLGEPFRHHGRKGAPDPLCGRLISPQGYVQSSPGVHAMRRYVKTMAVVMGAVAVTGCQGQPEGDCGPLGLQWIFTRETDMDQPDLHRLVGDEIELLTHDQASGMPSLSPDGSRIAYTQYSGDLSSFGYGDYQVYVMDVDGSDRRPLADESTYDPVWSPDGRWIAYQADLPPGDEGDGRNETRLVTPGGETDVLLVDETATNLTWSYDSTRLASASENRILTISVPDGQVEEIVIDSAVWTDPESGERIDHVVTSEGEVQLRQPVWTAYDTAFLTTVHWESDMKSGIYRIDPADATMYHLPSPSHGEFPMFPLPDGRSATLHEVDEDRFNLLVVDADGRSVADHGPVTPLVLQYVYGLTVGPCHALQP</sequence>
<dbReference type="InterPro" id="IPR011042">
    <property type="entry name" value="6-blade_b-propeller_TolB-like"/>
</dbReference>
<dbReference type="Proteomes" id="UP000321617">
    <property type="component" value="Unassembled WGS sequence"/>
</dbReference>
<dbReference type="AlphaFoldDB" id="A0A562ULG1"/>
<dbReference type="Pfam" id="PF07676">
    <property type="entry name" value="PD40"/>
    <property type="match status" value="2"/>
</dbReference>
<proteinExistence type="inferred from homology"/>
<dbReference type="InterPro" id="IPR011659">
    <property type="entry name" value="WD40"/>
</dbReference>
<name>A0A562ULG1_9ACTN</name>